<dbReference type="EMBL" id="JACJIA010000001">
    <property type="protein sequence ID" value="MBA8948728.1"/>
    <property type="molecule type" value="Genomic_DNA"/>
</dbReference>
<dbReference type="Pfam" id="PF09660">
    <property type="entry name" value="DUF2397"/>
    <property type="match status" value="1"/>
</dbReference>
<organism evidence="1 2">
    <name type="scientific">Actinomadura namibiensis</name>
    <dbReference type="NCBI Taxonomy" id="182080"/>
    <lineage>
        <taxon>Bacteria</taxon>
        <taxon>Bacillati</taxon>
        <taxon>Actinomycetota</taxon>
        <taxon>Actinomycetes</taxon>
        <taxon>Streptosporangiales</taxon>
        <taxon>Thermomonosporaceae</taxon>
        <taxon>Actinomadura</taxon>
    </lineage>
</organism>
<proteinExistence type="predicted"/>
<name>A0A7W3LIL4_ACTNM</name>
<dbReference type="InterPro" id="IPR013493">
    <property type="entry name" value="CHP02677"/>
</dbReference>
<accession>A0A7W3LIL4</accession>
<keyword evidence="2" id="KW-1185">Reference proteome</keyword>
<sequence length="468" mass="52043">MANLEEVASQLHDVGFHDPLPEQELRNALDRLKDDGLVEPFRDYTAPVRNYQGLIVRQEAWALTQRGRNVVAAVRAAVVDARRALQLPSRLLDSVAATISEIIAHFGPEEDHGLLPMNLDDVRTRIDELQRVTADFYTALARLVQADVTDDNLFGENRDRIIEALRQFPREYERGLARVEHQLENLRKVGHRHIVETAVAHAGLIDARDQQHWIEERVRRLSDLEAWFTSDGTVQQLISSASGAVYTLLVAIDRRYSARRRGSDLGADFHALAQSLHRQADDEDARRVYAAAFGDWPAWHAVVPLAEEDVAHGTEAAAKPDRHRIEVTLREHERQGRASGRPRRVPDTTVQRDAALAQARAEAERRRRLTALLITPGEVTLGHFDGLDAEAAEALFRAVETALARIDPTTGVGIGRVDGADVLVEVRHGAPRTARAALAEGVLTTRDLRIRVVSTESGQAEDTARSIA</sequence>
<comment type="caution">
    <text evidence="1">The sequence shown here is derived from an EMBL/GenBank/DDBJ whole genome shotgun (WGS) entry which is preliminary data.</text>
</comment>
<protein>
    <submittedName>
        <fullName evidence="1">Uncharacterized protein (TIGR02677 family)</fullName>
    </submittedName>
</protein>
<reference evidence="1 2" key="1">
    <citation type="submission" date="2020-08" db="EMBL/GenBank/DDBJ databases">
        <title>Genomic Encyclopedia of Type Strains, Phase IV (KMG-IV): sequencing the most valuable type-strain genomes for metagenomic binning, comparative biology and taxonomic classification.</title>
        <authorList>
            <person name="Goeker M."/>
        </authorList>
    </citation>
    <scope>NUCLEOTIDE SEQUENCE [LARGE SCALE GENOMIC DNA]</scope>
    <source>
        <strain evidence="1 2">DSM 44197</strain>
    </source>
</reference>
<evidence type="ECO:0000313" key="1">
    <source>
        <dbReference type="EMBL" id="MBA8948728.1"/>
    </source>
</evidence>
<dbReference type="AlphaFoldDB" id="A0A7W3LIL4"/>
<gene>
    <name evidence="1" type="ORF">HNR61_000326</name>
</gene>
<dbReference type="Proteomes" id="UP000572680">
    <property type="component" value="Unassembled WGS sequence"/>
</dbReference>
<evidence type="ECO:0000313" key="2">
    <source>
        <dbReference type="Proteomes" id="UP000572680"/>
    </source>
</evidence>